<comment type="caution">
    <text evidence="8">The sequence shown here is derived from an EMBL/GenBank/DDBJ whole genome shotgun (WGS) entry which is preliminary data.</text>
</comment>
<evidence type="ECO:0000256" key="4">
    <source>
        <dbReference type="ARBA" id="ARBA00023157"/>
    </source>
</evidence>
<dbReference type="SMART" id="SM00020">
    <property type="entry name" value="Tryp_SPc"/>
    <property type="match status" value="1"/>
</dbReference>
<feature type="compositionally biased region" description="Basic and acidic residues" evidence="5">
    <location>
        <begin position="72"/>
        <end position="81"/>
    </location>
</feature>
<organism evidence="8 9">
    <name type="scientific">Plutella xylostella</name>
    <name type="common">Diamondback moth</name>
    <name type="synonym">Plutella maculipennis</name>
    <dbReference type="NCBI Taxonomy" id="51655"/>
    <lineage>
        <taxon>Eukaryota</taxon>
        <taxon>Metazoa</taxon>
        <taxon>Ecdysozoa</taxon>
        <taxon>Arthropoda</taxon>
        <taxon>Hexapoda</taxon>
        <taxon>Insecta</taxon>
        <taxon>Pterygota</taxon>
        <taxon>Neoptera</taxon>
        <taxon>Endopterygota</taxon>
        <taxon>Lepidoptera</taxon>
        <taxon>Glossata</taxon>
        <taxon>Ditrysia</taxon>
        <taxon>Yponomeutoidea</taxon>
        <taxon>Plutellidae</taxon>
        <taxon>Plutella</taxon>
    </lineage>
</organism>
<evidence type="ECO:0000256" key="2">
    <source>
        <dbReference type="ARBA" id="ARBA00022801"/>
    </source>
</evidence>
<sequence length="374" mass="39760">MSNVYWKEFKGWLQAFTNTEKALSLLFFVLLVVFLVLLVFVIVHLSICPEKLETEELYKTTESTTSTISKDTLAEETKGQEHSSPTTPWSVTPDNDTDVATAVTDVTIGPGDTCTWGRRTSTATRYLEEAAGATPGAGAGAGELARYTLALVQLRPRSEGTFGCTATAVAPRWALTAASCLHAIQEEDSLDGLVLRGAWRGAWGAGVAAVRLHPQHGADRARDAAALRAAAPLLPPGAPPVPRASLLDYLLVTIGERFTLLGYGKFRSVDTGAARRVLRATVYSVPLAQCAAPRGEARAREPRDLPPLGAGALCAAPGGPHAAACRHCAGSPLYRGRVLYGFMGHNPRCGVSCGPALFVNIAAIQIWLDELEAE</sequence>
<proteinExistence type="predicted"/>
<dbReference type="InterPro" id="IPR009003">
    <property type="entry name" value="Peptidase_S1_PA"/>
</dbReference>
<protein>
    <recommendedName>
        <fullName evidence="7">Peptidase S1 domain-containing protein</fullName>
    </recommendedName>
</protein>
<keyword evidence="3" id="KW-0720">Serine protease</keyword>
<feature type="transmembrane region" description="Helical" evidence="6">
    <location>
        <begin position="25"/>
        <end position="47"/>
    </location>
</feature>
<dbReference type="PROSITE" id="PS50240">
    <property type="entry name" value="TRYPSIN_DOM"/>
    <property type="match status" value="1"/>
</dbReference>
<evidence type="ECO:0000256" key="1">
    <source>
        <dbReference type="ARBA" id="ARBA00022670"/>
    </source>
</evidence>
<evidence type="ECO:0000256" key="6">
    <source>
        <dbReference type="SAM" id="Phobius"/>
    </source>
</evidence>
<dbReference type="PANTHER" id="PTHR24276:SF98">
    <property type="entry name" value="FI18310P1-RELATED"/>
    <property type="match status" value="1"/>
</dbReference>
<dbReference type="Proteomes" id="UP000823941">
    <property type="component" value="Chromosome 15"/>
</dbReference>
<gene>
    <name evidence="8" type="ORF">JYU34_010687</name>
</gene>
<dbReference type="InterPro" id="IPR050430">
    <property type="entry name" value="Peptidase_S1"/>
</dbReference>
<keyword evidence="6" id="KW-0812">Transmembrane</keyword>
<dbReference type="InterPro" id="IPR043504">
    <property type="entry name" value="Peptidase_S1_PA_chymotrypsin"/>
</dbReference>
<keyword evidence="4" id="KW-1015">Disulfide bond</keyword>
<keyword evidence="6" id="KW-0472">Membrane</keyword>
<evidence type="ECO:0000313" key="9">
    <source>
        <dbReference type="Proteomes" id="UP000823941"/>
    </source>
</evidence>
<feature type="region of interest" description="Disordered" evidence="5">
    <location>
        <begin position="59"/>
        <end position="96"/>
    </location>
</feature>
<dbReference type="Pfam" id="PF00089">
    <property type="entry name" value="Trypsin"/>
    <property type="match status" value="1"/>
</dbReference>
<reference evidence="8 9" key="1">
    <citation type="submission" date="2021-06" db="EMBL/GenBank/DDBJ databases">
        <title>A haploid diamondback moth (Plutella xylostella L.) genome assembly resolves 31 chromosomes and identifies a diamide resistance mutation.</title>
        <authorList>
            <person name="Ward C.M."/>
            <person name="Perry K.D."/>
            <person name="Baker G."/>
            <person name="Powis K."/>
            <person name="Heckel D.G."/>
            <person name="Baxter S.W."/>
        </authorList>
    </citation>
    <scope>NUCLEOTIDE SEQUENCE [LARGE SCALE GENOMIC DNA]</scope>
    <source>
        <strain evidence="8 9">LV</strain>
        <tissue evidence="8">Single pupa</tissue>
    </source>
</reference>
<evidence type="ECO:0000256" key="3">
    <source>
        <dbReference type="ARBA" id="ARBA00022825"/>
    </source>
</evidence>
<dbReference type="EMBL" id="JAHIBW010000015">
    <property type="protein sequence ID" value="KAG7303791.1"/>
    <property type="molecule type" value="Genomic_DNA"/>
</dbReference>
<keyword evidence="2" id="KW-0378">Hydrolase</keyword>
<dbReference type="SUPFAM" id="SSF50494">
    <property type="entry name" value="Trypsin-like serine proteases"/>
    <property type="match status" value="1"/>
</dbReference>
<name>A0ABQ7QF00_PLUXY</name>
<dbReference type="PANTHER" id="PTHR24276">
    <property type="entry name" value="POLYSERASE-RELATED"/>
    <property type="match status" value="1"/>
</dbReference>
<evidence type="ECO:0000313" key="8">
    <source>
        <dbReference type="EMBL" id="KAG7303791.1"/>
    </source>
</evidence>
<feature type="domain" description="Peptidase S1" evidence="7">
    <location>
        <begin position="76"/>
        <end position="373"/>
    </location>
</feature>
<keyword evidence="9" id="KW-1185">Reference proteome</keyword>
<dbReference type="Gene3D" id="2.40.10.10">
    <property type="entry name" value="Trypsin-like serine proteases"/>
    <property type="match status" value="1"/>
</dbReference>
<evidence type="ECO:0000259" key="7">
    <source>
        <dbReference type="PROSITE" id="PS50240"/>
    </source>
</evidence>
<keyword evidence="1" id="KW-0645">Protease</keyword>
<keyword evidence="6" id="KW-1133">Transmembrane helix</keyword>
<evidence type="ECO:0000256" key="5">
    <source>
        <dbReference type="SAM" id="MobiDB-lite"/>
    </source>
</evidence>
<accession>A0ABQ7QF00</accession>
<dbReference type="InterPro" id="IPR001254">
    <property type="entry name" value="Trypsin_dom"/>
</dbReference>